<evidence type="ECO:0000313" key="3">
    <source>
        <dbReference type="Proteomes" id="UP001321786"/>
    </source>
</evidence>
<gene>
    <name evidence="2" type="ORF">HLPR_18510</name>
</gene>
<dbReference type="EMBL" id="AP028654">
    <property type="protein sequence ID" value="BEP29520.1"/>
    <property type="molecule type" value="Genomic_DNA"/>
</dbReference>
<accession>A0AAU9E608</accession>
<feature type="transmembrane region" description="Helical" evidence="1">
    <location>
        <begin position="137"/>
        <end position="155"/>
    </location>
</feature>
<feature type="transmembrane region" description="Helical" evidence="1">
    <location>
        <begin position="161"/>
        <end position="186"/>
    </location>
</feature>
<feature type="transmembrane region" description="Helical" evidence="1">
    <location>
        <begin position="82"/>
        <end position="104"/>
    </location>
</feature>
<dbReference type="KEGG" id="hprf:HLPR_18510"/>
<feature type="transmembrane region" description="Helical" evidence="1">
    <location>
        <begin position="228"/>
        <end position="243"/>
    </location>
</feature>
<protein>
    <submittedName>
        <fullName evidence="2">Uncharacterized protein</fullName>
    </submittedName>
</protein>
<name>A0AAU9E608_9FIRM</name>
<dbReference type="Proteomes" id="UP001321786">
    <property type="component" value="Chromosome"/>
</dbReference>
<keyword evidence="1" id="KW-1133">Transmembrane helix</keyword>
<keyword evidence="1" id="KW-0472">Membrane</keyword>
<reference evidence="2 3" key="1">
    <citation type="submission" date="2023-08" db="EMBL/GenBank/DDBJ databases">
        <title>Helicovermis profunda gen. nov., sp. nov., a novel mesophilic, fermentative bacterium within the Bacillota from a deep-sea hydrothermal vent chimney.</title>
        <authorList>
            <person name="Miyazaki U."/>
            <person name="Mizutani D."/>
            <person name="Hashimoto Y."/>
            <person name="Tame A."/>
            <person name="Sawayama S."/>
            <person name="Miyazaki J."/>
            <person name="Takai K."/>
            <person name="Nakagawa S."/>
        </authorList>
    </citation>
    <scope>NUCLEOTIDE SEQUENCE [LARGE SCALE GENOMIC DNA]</scope>
    <source>
        <strain evidence="2 3">S502</strain>
    </source>
</reference>
<organism evidence="2 3">
    <name type="scientific">Helicovermis profundi</name>
    <dbReference type="NCBI Taxonomy" id="3065157"/>
    <lineage>
        <taxon>Bacteria</taxon>
        <taxon>Bacillati</taxon>
        <taxon>Bacillota</taxon>
        <taxon>Clostridia</taxon>
        <taxon>Helicovermis</taxon>
    </lineage>
</organism>
<keyword evidence="3" id="KW-1185">Reference proteome</keyword>
<proteinExistence type="predicted"/>
<keyword evidence="1" id="KW-0812">Transmembrane</keyword>
<dbReference type="AlphaFoldDB" id="A0AAU9E608"/>
<sequence>MKKKKKIAKQNKESKSPKTLFQLFKLILISFIKGIPKLFKRTIIKLSVIFLIIIIINTYLLVVKNEGFSPTQGNKWLDITSLQGNVAWATAFWTFAMFFITTVLSRIKEDGLKKFLTDIFSSPSFIRKNMKSNKTSALPTLLITTTGVLLFTLLIKNKGALLLYTFIAFLSFTKRGNSFLIIFFALLKSDLNRIFHKNNKTNQSSLYIMAFSVSLAFLIAFFIRKPMFIILLSLALIGISFYHKSKHKSVKTMIFIFAFFGVNYLYYKLSGNVFADDGGWQESGATLGGWIGSDGAGTALTMGISPAAGGVLGTILGTIYSGINPNNFLPDKSVFEGILSAEDMEFVDDFLDGSTNDLADILNPLGNDETNIASSTNVADGMSLDDQVDYTNILGNFLGLDSTGNSLKNGLRSLFENTDSFSDYMKDMVKNSKIYDYVSETLQGDQKSKLNWLKKSFESMKDSKVNKYLSILEGGLTFVGSAFDSYDNFDHGDDLSVAISKSMATNATVFLAGKTSGGPSLALWEMGNHMLFGGSKAADIGSPTKLIKGGMNWALDFSGGMDPKTIATRMDSGYYGENIKNLYYGSDMVKDFVKDPGSFYDEVSSFTRAGSENWDNMNKTVDDIFKLPKNVNESTKDLYSTKALQTAWHHPLDTTRKLATDAAHLATKTAVKVGEGWAYIGDAAGTASVSIENSVTNSYNYLRSFFH</sequence>
<feature type="transmembrane region" description="Helical" evidence="1">
    <location>
        <begin position="250"/>
        <end position="267"/>
    </location>
</feature>
<feature type="transmembrane region" description="Helical" evidence="1">
    <location>
        <begin position="206"/>
        <end position="222"/>
    </location>
</feature>
<evidence type="ECO:0000256" key="1">
    <source>
        <dbReference type="SAM" id="Phobius"/>
    </source>
</evidence>
<evidence type="ECO:0000313" key="2">
    <source>
        <dbReference type="EMBL" id="BEP29520.1"/>
    </source>
</evidence>
<feature type="transmembrane region" description="Helical" evidence="1">
    <location>
        <begin position="43"/>
        <end position="62"/>
    </location>
</feature>
<dbReference type="RefSeq" id="WP_338535149.1">
    <property type="nucleotide sequence ID" value="NZ_AP028654.1"/>
</dbReference>